<comment type="caution">
    <text evidence="8">The sequence shown here is derived from an EMBL/GenBank/DDBJ whole genome shotgun (WGS) entry which is preliminary data.</text>
</comment>
<feature type="binding site" evidence="7">
    <location>
        <position position="37"/>
    </location>
    <ligand>
        <name>Zn(2+)</name>
        <dbReference type="ChEBI" id="CHEBI:29105"/>
    </ligand>
</feature>
<comment type="function">
    <text evidence="7">Binds the 23S rRNA.</text>
</comment>
<dbReference type="Pfam" id="PF01197">
    <property type="entry name" value="Ribosomal_L31"/>
    <property type="match status" value="1"/>
</dbReference>
<evidence type="ECO:0000313" key="8">
    <source>
        <dbReference type="EMBL" id="OGG38402.1"/>
    </source>
</evidence>
<feature type="binding site" evidence="7">
    <location>
        <position position="17"/>
    </location>
    <ligand>
        <name>Zn(2+)</name>
        <dbReference type="ChEBI" id="CHEBI:29105"/>
    </ligand>
</feature>
<comment type="cofactor">
    <cofactor evidence="7">
        <name>Zn(2+)</name>
        <dbReference type="ChEBI" id="CHEBI:29105"/>
    </cofactor>
    <text evidence="7">Binds 1 zinc ion per subunit.</text>
</comment>
<dbReference type="SUPFAM" id="SSF143800">
    <property type="entry name" value="L28p-like"/>
    <property type="match status" value="1"/>
</dbReference>
<comment type="similarity">
    <text evidence="1 7">Belongs to the bacterial ribosomal protein bL31 family. Type A subfamily.</text>
</comment>
<name>A0A1F6BNQ0_9BACT</name>
<dbReference type="EMBL" id="MFKJ01000023">
    <property type="protein sequence ID" value="OGG38402.1"/>
    <property type="molecule type" value="Genomic_DNA"/>
</dbReference>
<dbReference type="PANTHER" id="PTHR33280">
    <property type="entry name" value="50S RIBOSOMAL PROTEIN L31, CHLOROPLASTIC"/>
    <property type="match status" value="1"/>
</dbReference>
<keyword evidence="2 7" id="KW-0699">rRNA-binding</keyword>
<dbReference type="PANTHER" id="PTHR33280:SF1">
    <property type="entry name" value="LARGE RIBOSOMAL SUBUNIT PROTEIN BL31C"/>
    <property type="match status" value="1"/>
</dbReference>
<proteinExistence type="inferred from homology"/>
<keyword evidence="5 7" id="KW-0687">Ribonucleoprotein</keyword>
<gene>
    <name evidence="7" type="primary">rpmE</name>
    <name evidence="8" type="ORF">A3D55_00870</name>
</gene>
<dbReference type="NCBIfam" id="TIGR00105">
    <property type="entry name" value="L31"/>
    <property type="match status" value="1"/>
</dbReference>
<dbReference type="InterPro" id="IPR027491">
    <property type="entry name" value="Ribosomal_bL31_A"/>
</dbReference>
<feature type="binding site" evidence="7">
    <location>
        <position position="40"/>
    </location>
    <ligand>
        <name>Zn(2+)</name>
        <dbReference type="ChEBI" id="CHEBI:29105"/>
    </ligand>
</feature>
<dbReference type="HAMAP" id="MF_00501">
    <property type="entry name" value="Ribosomal_bL31_1"/>
    <property type="match status" value="1"/>
</dbReference>
<dbReference type="AlphaFoldDB" id="A0A1F6BNQ0"/>
<evidence type="ECO:0000256" key="3">
    <source>
        <dbReference type="ARBA" id="ARBA00022884"/>
    </source>
</evidence>
<dbReference type="PROSITE" id="PS01143">
    <property type="entry name" value="RIBOSOMAL_L31"/>
    <property type="match status" value="1"/>
</dbReference>
<comment type="subunit">
    <text evidence="7">Part of the 50S ribosomal subunit.</text>
</comment>
<feature type="binding site" evidence="7">
    <location>
        <position position="19"/>
    </location>
    <ligand>
        <name>Zn(2+)</name>
        <dbReference type="ChEBI" id="CHEBI:29105"/>
    </ligand>
</feature>
<keyword evidence="4 7" id="KW-0689">Ribosomal protein</keyword>
<dbReference type="STRING" id="1798470.A3D55_00870"/>
<evidence type="ECO:0000256" key="6">
    <source>
        <dbReference type="ARBA" id="ARBA00035687"/>
    </source>
</evidence>
<dbReference type="GO" id="GO:0003735">
    <property type="term" value="F:structural constituent of ribosome"/>
    <property type="evidence" value="ECO:0007669"/>
    <property type="project" value="InterPro"/>
</dbReference>
<keyword evidence="7" id="KW-0862">Zinc</keyword>
<dbReference type="PRINTS" id="PR01249">
    <property type="entry name" value="RIBOSOMALL31"/>
</dbReference>
<keyword evidence="3 7" id="KW-0694">RNA-binding</keyword>
<evidence type="ECO:0000256" key="5">
    <source>
        <dbReference type="ARBA" id="ARBA00023274"/>
    </source>
</evidence>
<evidence type="ECO:0000313" key="9">
    <source>
        <dbReference type="Proteomes" id="UP000178825"/>
    </source>
</evidence>
<dbReference type="InterPro" id="IPR034704">
    <property type="entry name" value="Ribosomal_bL28/bL31-like_sf"/>
</dbReference>
<reference evidence="8 9" key="1">
    <citation type="journal article" date="2016" name="Nat. Commun.">
        <title>Thousands of microbial genomes shed light on interconnected biogeochemical processes in an aquifer system.</title>
        <authorList>
            <person name="Anantharaman K."/>
            <person name="Brown C.T."/>
            <person name="Hug L.A."/>
            <person name="Sharon I."/>
            <person name="Castelle C.J."/>
            <person name="Probst A.J."/>
            <person name="Thomas B.C."/>
            <person name="Singh A."/>
            <person name="Wilkins M.J."/>
            <person name="Karaoz U."/>
            <person name="Brodie E.L."/>
            <person name="Williams K.H."/>
            <person name="Hubbard S.S."/>
            <person name="Banfield J.F."/>
        </authorList>
    </citation>
    <scope>NUCLEOTIDE SEQUENCE [LARGE SCALE GENOMIC DNA]</scope>
</reference>
<evidence type="ECO:0000256" key="7">
    <source>
        <dbReference type="HAMAP-Rule" id="MF_00501"/>
    </source>
</evidence>
<evidence type="ECO:0000256" key="2">
    <source>
        <dbReference type="ARBA" id="ARBA00022730"/>
    </source>
</evidence>
<dbReference type="GO" id="GO:1990904">
    <property type="term" value="C:ribonucleoprotein complex"/>
    <property type="evidence" value="ECO:0007669"/>
    <property type="project" value="UniProtKB-KW"/>
</dbReference>
<accession>A0A1F6BNQ0</accession>
<dbReference type="InterPro" id="IPR002150">
    <property type="entry name" value="Ribosomal_bL31"/>
</dbReference>
<dbReference type="Gene3D" id="4.10.830.30">
    <property type="entry name" value="Ribosomal protein L31"/>
    <property type="match status" value="1"/>
</dbReference>
<evidence type="ECO:0000256" key="1">
    <source>
        <dbReference type="ARBA" id="ARBA00009296"/>
    </source>
</evidence>
<dbReference type="InterPro" id="IPR042105">
    <property type="entry name" value="Ribosomal_bL31_sf"/>
</dbReference>
<keyword evidence="7" id="KW-0479">Metal-binding</keyword>
<sequence length="101" mass="11216">MKKDLHPKYYSDAEITCACGNKMKIGTTKQKINVEICSKCHPFYTGSQQLVDTAGRAERFKTRRAKAQPKKDKKVRKSGNKIKVVTASAGMAAAKAKKIKK</sequence>
<protein>
    <recommendedName>
        <fullName evidence="6 7">Large ribosomal subunit protein bL31</fullName>
    </recommendedName>
</protein>
<dbReference type="NCBIfam" id="NF000612">
    <property type="entry name" value="PRK00019.1"/>
    <property type="match status" value="1"/>
</dbReference>
<dbReference type="GO" id="GO:0046872">
    <property type="term" value="F:metal ion binding"/>
    <property type="evidence" value="ECO:0007669"/>
    <property type="project" value="UniProtKB-KW"/>
</dbReference>
<dbReference type="Proteomes" id="UP000178825">
    <property type="component" value="Unassembled WGS sequence"/>
</dbReference>
<evidence type="ECO:0000256" key="4">
    <source>
        <dbReference type="ARBA" id="ARBA00022980"/>
    </source>
</evidence>
<dbReference type="GO" id="GO:0019843">
    <property type="term" value="F:rRNA binding"/>
    <property type="evidence" value="ECO:0007669"/>
    <property type="project" value="UniProtKB-KW"/>
</dbReference>
<dbReference type="GO" id="GO:0005840">
    <property type="term" value="C:ribosome"/>
    <property type="evidence" value="ECO:0007669"/>
    <property type="project" value="UniProtKB-KW"/>
</dbReference>
<organism evidence="8 9">
    <name type="scientific">Candidatus Jorgensenbacteria bacterium RIFCSPHIGHO2_02_FULL_45_20</name>
    <dbReference type="NCBI Taxonomy" id="1798470"/>
    <lineage>
        <taxon>Bacteria</taxon>
        <taxon>Candidatus Joergenseniibacteriota</taxon>
    </lineage>
</organism>
<dbReference type="GO" id="GO:0006412">
    <property type="term" value="P:translation"/>
    <property type="evidence" value="ECO:0007669"/>
    <property type="project" value="UniProtKB-UniRule"/>
</dbReference>